<dbReference type="Gramene" id="PRQ46025">
    <property type="protein sequence ID" value="PRQ46025"/>
    <property type="gene ID" value="RchiOBHm_Chr2g0084681"/>
</dbReference>
<keyword evidence="2" id="KW-1185">Reference proteome</keyword>
<sequence length="79" mass="8969">MDKSGKWVVTRFVKDHNHPLIVTANEFSTAGNKDKKMEELMIELLQGYLLLMGLVCESLESKLITHECTVLKSVRIGFC</sequence>
<dbReference type="EMBL" id="PDCK01000040">
    <property type="protein sequence ID" value="PRQ46025.1"/>
    <property type="molecule type" value="Genomic_DNA"/>
</dbReference>
<evidence type="ECO:0000313" key="2">
    <source>
        <dbReference type="Proteomes" id="UP000238479"/>
    </source>
</evidence>
<organism evidence="1 2">
    <name type="scientific">Rosa chinensis</name>
    <name type="common">China rose</name>
    <dbReference type="NCBI Taxonomy" id="74649"/>
    <lineage>
        <taxon>Eukaryota</taxon>
        <taxon>Viridiplantae</taxon>
        <taxon>Streptophyta</taxon>
        <taxon>Embryophyta</taxon>
        <taxon>Tracheophyta</taxon>
        <taxon>Spermatophyta</taxon>
        <taxon>Magnoliopsida</taxon>
        <taxon>eudicotyledons</taxon>
        <taxon>Gunneridae</taxon>
        <taxon>Pentapetalae</taxon>
        <taxon>rosids</taxon>
        <taxon>fabids</taxon>
        <taxon>Rosales</taxon>
        <taxon>Rosaceae</taxon>
        <taxon>Rosoideae</taxon>
        <taxon>Rosoideae incertae sedis</taxon>
        <taxon>Rosa</taxon>
    </lineage>
</organism>
<gene>
    <name evidence="1" type="ORF">RchiOBHm_Chr2g0084681</name>
</gene>
<dbReference type="STRING" id="74649.A0A2P6RHW9"/>
<proteinExistence type="predicted"/>
<protein>
    <submittedName>
        <fullName evidence="1">Putative FHY3/FAR1 family protein</fullName>
    </submittedName>
</protein>
<evidence type="ECO:0000313" key="1">
    <source>
        <dbReference type="EMBL" id="PRQ46025.1"/>
    </source>
</evidence>
<accession>A0A2P6RHW9</accession>
<reference evidence="1 2" key="1">
    <citation type="journal article" date="2018" name="Nat. Genet.">
        <title>The Rosa genome provides new insights in the design of modern roses.</title>
        <authorList>
            <person name="Bendahmane M."/>
        </authorList>
    </citation>
    <scope>NUCLEOTIDE SEQUENCE [LARGE SCALE GENOMIC DNA]</scope>
    <source>
        <strain evidence="2">cv. Old Blush</strain>
    </source>
</reference>
<name>A0A2P6RHW9_ROSCH</name>
<dbReference type="Proteomes" id="UP000238479">
    <property type="component" value="Chromosome 2"/>
</dbReference>
<comment type="caution">
    <text evidence="1">The sequence shown here is derived from an EMBL/GenBank/DDBJ whole genome shotgun (WGS) entry which is preliminary data.</text>
</comment>
<dbReference type="AlphaFoldDB" id="A0A2P6RHW9"/>